<dbReference type="PROSITE" id="PS00798">
    <property type="entry name" value="ALDOKETO_REDUCTASE_1"/>
    <property type="match status" value="1"/>
</dbReference>
<dbReference type="PANTHER" id="PTHR43827">
    <property type="entry name" value="2,5-DIKETO-D-GLUCONIC ACID REDUCTASE"/>
    <property type="match status" value="1"/>
</dbReference>
<accession>A0A0F6SQE7</accession>
<evidence type="ECO:0000313" key="9">
    <source>
        <dbReference type="Proteomes" id="UP000034037"/>
    </source>
</evidence>
<dbReference type="PATRIC" id="fig|92706.3.peg.22"/>
<evidence type="ECO:0000256" key="2">
    <source>
        <dbReference type="ARBA" id="ARBA00022857"/>
    </source>
</evidence>
<keyword evidence="2" id="KW-0521">NADP</keyword>
<protein>
    <submittedName>
        <fullName evidence="8">2,5-diketo-D-gluconic acid reductase</fullName>
    </submittedName>
</protein>
<feature type="active site" description="Proton donor" evidence="4">
    <location>
        <position position="48"/>
    </location>
</feature>
<proteinExistence type="inferred from homology"/>
<comment type="similarity">
    <text evidence="1">Belongs to the aldo/keto reductase family.</text>
</comment>
<evidence type="ECO:0000256" key="3">
    <source>
        <dbReference type="ARBA" id="ARBA00023002"/>
    </source>
</evidence>
<evidence type="ECO:0000313" key="8">
    <source>
        <dbReference type="EMBL" id="AKF26079.1"/>
    </source>
</evidence>
<dbReference type="AlphaFoldDB" id="A0A0F6SQE7"/>
<evidence type="ECO:0000259" key="7">
    <source>
        <dbReference type="Pfam" id="PF00248"/>
    </source>
</evidence>
<evidence type="ECO:0000256" key="1">
    <source>
        <dbReference type="ARBA" id="ARBA00007905"/>
    </source>
</evidence>
<dbReference type="InterPro" id="IPR020471">
    <property type="entry name" value="AKR"/>
</dbReference>
<dbReference type="RefSeq" id="WP_003861013.1">
    <property type="nucleotide sequence ID" value="NZ_CP011309.1"/>
</dbReference>
<keyword evidence="3" id="KW-0560">Oxidoreductase</keyword>
<dbReference type="PROSITE" id="PS00063">
    <property type="entry name" value="ALDOKETO_REDUCTASE_3"/>
    <property type="match status" value="1"/>
</dbReference>
<feature type="site" description="Lowers pKa of active site Tyr" evidence="6">
    <location>
        <position position="73"/>
    </location>
</feature>
<dbReference type="PIRSF" id="PIRSF000097">
    <property type="entry name" value="AKR"/>
    <property type="match status" value="1"/>
</dbReference>
<gene>
    <name evidence="8" type="ORF">YH66_00115</name>
</gene>
<dbReference type="SUPFAM" id="SSF51430">
    <property type="entry name" value="NAD(P)-linked oxidoreductase"/>
    <property type="match status" value="1"/>
</dbReference>
<reference evidence="8 9" key="1">
    <citation type="submission" date="2015-04" db="EMBL/GenBank/DDBJ databases">
        <title>Complete Genome Sequence of Brevibacterium flavum ATCC 15168.</title>
        <authorList>
            <person name="Ahn J."/>
            <person name="Park G."/>
            <person name="Jeon W."/>
            <person name="Jang Y."/>
            <person name="Jang M."/>
            <person name="Lee H."/>
            <person name="Lee H."/>
        </authorList>
    </citation>
    <scope>NUCLEOTIDE SEQUENCE [LARGE SCALE GENOMIC DNA]</scope>
    <source>
        <strain evidence="8 9">ATCC 15168</strain>
    </source>
</reference>
<feature type="domain" description="NADP-dependent oxidoreductase" evidence="7">
    <location>
        <begin position="20"/>
        <end position="257"/>
    </location>
</feature>
<feature type="binding site" evidence="5">
    <location>
        <position position="106"/>
    </location>
    <ligand>
        <name>substrate</name>
    </ligand>
</feature>
<sequence>MENITLNNGNQMPKLGLGVFQMNDQQVLDTIPMALDAGYRLIDTASRYYNEEAVGRAIAESGIAREELFITTKLWFKDHGYDNTKKALQVSLEKLDLDYLDLWLIHQPFNDYYGSWKAMEELIDAGLVRSIGVSNFYADRYADLVAHNRIVPAVNQRETHVFNQQIEMDQLLKQHGTVLQAWAPLAQGNQEAHTNPLLVSIAEQHRKSIAQVMLRWLLQRDITAVVKSTKKHRLRENIDVFDFTLTDEEMAGIAALDKQQPLAGFTHDPRMLERLQSLD</sequence>
<name>A0A0F6SQE7_9CORY</name>
<organism evidence="8 9">
    <name type="scientific">[Brevibacterium] flavum</name>
    <dbReference type="NCBI Taxonomy" id="92706"/>
    <lineage>
        <taxon>Bacteria</taxon>
        <taxon>Bacillati</taxon>
        <taxon>Actinomycetota</taxon>
        <taxon>Actinomycetes</taxon>
        <taxon>Mycobacteriales</taxon>
        <taxon>Corynebacteriaceae</taxon>
        <taxon>Corynebacterium</taxon>
    </lineage>
</organism>
<dbReference type="PROSITE" id="PS00062">
    <property type="entry name" value="ALDOKETO_REDUCTASE_2"/>
    <property type="match status" value="1"/>
</dbReference>
<dbReference type="GO" id="GO:0016616">
    <property type="term" value="F:oxidoreductase activity, acting on the CH-OH group of donors, NAD or NADP as acceptor"/>
    <property type="evidence" value="ECO:0007669"/>
    <property type="project" value="UniProtKB-ARBA"/>
</dbReference>
<keyword evidence="9" id="KW-1185">Reference proteome</keyword>
<dbReference type="InterPro" id="IPR018170">
    <property type="entry name" value="Aldo/ket_reductase_CS"/>
</dbReference>
<evidence type="ECO:0000256" key="5">
    <source>
        <dbReference type="PIRSR" id="PIRSR000097-2"/>
    </source>
</evidence>
<dbReference type="Gene3D" id="3.20.20.100">
    <property type="entry name" value="NADP-dependent oxidoreductase domain"/>
    <property type="match status" value="1"/>
</dbReference>
<dbReference type="Pfam" id="PF00248">
    <property type="entry name" value="Aldo_ket_red"/>
    <property type="match status" value="1"/>
</dbReference>
<dbReference type="InterPro" id="IPR036812">
    <property type="entry name" value="NAD(P)_OxRdtase_dom_sf"/>
</dbReference>
<dbReference type="PANTHER" id="PTHR43827:SF3">
    <property type="entry name" value="NADP-DEPENDENT OXIDOREDUCTASE DOMAIN-CONTAINING PROTEIN"/>
    <property type="match status" value="1"/>
</dbReference>
<dbReference type="HOGENOM" id="CLU_023205_0_1_11"/>
<dbReference type="Proteomes" id="UP000034037">
    <property type="component" value="Chromosome"/>
</dbReference>
<evidence type="ECO:0000256" key="6">
    <source>
        <dbReference type="PIRSR" id="PIRSR000097-3"/>
    </source>
</evidence>
<dbReference type="PRINTS" id="PR00069">
    <property type="entry name" value="ALDKETRDTASE"/>
</dbReference>
<dbReference type="FunFam" id="3.20.20.100:FF:000015">
    <property type="entry name" value="Oxidoreductase, aldo/keto reductase family"/>
    <property type="match status" value="1"/>
</dbReference>
<dbReference type="InterPro" id="IPR023210">
    <property type="entry name" value="NADP_OxRdtase_dom"/>
</dbReference>
<dbReference type="EMBL" id="CP011309">
    <property type="protein sequence ID" value="AKF26079.1"/>
    <property type="molecule type" value="Genomic_DNA"/>
</dbReference>
<evidence type="ECO:0000256" key="4">
    <source>
        <dbReference type="PIRSR" id="PIRSR000097-1"/>
    </source>
</evidence>